<dbReference type="RefSeq" id="WP_319928367.1">
    <property type="nucleotide sequence ID" value="NZ_VCDN01000003.1"/>
</dbReference>
<comment type="caution">
    <text evidence="1">The sequence shown here is derived from an EMBL/GenBank/DDBJ whole genome shotgun (WGS) entry which is preliminary data.</text>
</comment>
<organism evidence="1 2">
    <name type="scientific">Xenorhabdus santafensis</name>
    <dbReference type="NCBI Taxonomy" id="2582833"/>
    <lineage>
        <taxon>Bacteria</taxon>
        <taxon>Pseudomonadati</taxon>
        <taxon>Pseudomonadota</taxon>
        <taxon>Gammaproteobacteria</taxon>
        <taxon>Enterobacterales</taxon>
        <taxon>Morganellaceae</taxon>
        <taxon>Xenorhabdus</taxon>
    </lineage>
</organism>
<sequence length="213" mass="24293">MKWEKVFILLFNSIEDSIYFAANEARRRYRVPKSRCYAYRAIDNFWPLRSIPPPFMKCDLDSKLLIFAHGTRADPRTGETAGSYIGIDANRHIGGQALANLLYNHGLKEVGLISIKACHSANPEFITAFLNALTENKIKVGWILGYRGAITHSTSGKHIYTSRIDAITHSWFNIKIPDKYRVRIVEGNTRVINPNSPRYNHFTGMNLADFDDE</sequence>
<protein>
    <submittedName>
        <fullName evidence="1">Uncharacterized protein</fullName>
    </submittedName>
</protein>
<gene>
    <name evidence="1" type="ORF">FE392_01000</name>
</gene>
<dbReference type="Proteomes" id="UP001271890">
    <property type="component" value="Unassembled WGS sequence"/>
</dbReference>
<proteinExistence type="predicted"/>
<reference evidence="2" key="1">
    <citation type="journal article" date="2024" name="Toxins">
        <title>Genome Sequence Analysis of Native Xenorhabdus Strains Isolated from Entomopathogenic Nematodes in Argentina.</title>
        <authorList>
            <person name="Palma L."/>
            <person name="Frizzo L."/>
            <person name="Kaiser S."/>
            <person name="Berry C."/>
            <person name="Caballero P."/>
            <person name="Bode H.B."/>
            <person name="Del Valle E.E."/>
        </authorList>
    </citation>
    <scope>NUCLEOTIDE SEQUENCE [LARGE SCALE GENOMIC DNA]</scope>
    <source>
        <strain evidence="2">12</strain>
    </source>
</reference>
<accession>A0ABU4S3X1</accession>
<name>A0ABU4S3X1_9GAMM</name>
<evidence type="ECO:0000313" key="1">
    <source>
        <dbReference type="EMBL" id="MDX7985915.1"/>
    </source>
</evidence>
<evidence type="ECO:0000313" key="2">
    <source>
        <dbReference type="Proteomes" id="UP001271890"/>
    </source>
</evidence>
<keyword evidence="2" id="KW-1185">Reference proteome</keyword>
<dbReference type="EMBL" id="VCDN01000003">
    <property type="protein sequence ID" value="MDX7985915.1"/>
    <property type="molecule type" value="Genomic_DNA"/>
</dbReference>